<comment type="caution">
    <text evidence="1">The sequence shown here is derived from an EMBL/GenBank/DDBJ whole genome shotgun (WGS) entry which is preliminary data.</text>
</comment>
<dbReference type="AlphaFoldDB" id="A0A9D3VDU6"/>
<proteinExistence type="predicted"/>
<dbReference type="Proteomes" id="UP000828251">
    <property type="component" value="Unassembled WGS sequence"/>
</dbReference>
<sequence>MDSTLLDKDMEDNEEGSAEPLLASCSFLNDIFGDPEVVPRVGYQYQAQVPPLVEDWRGLQVLKESLDSKDIVNVPNPIPMGLPIPIFWTKTENTKLKVYILHKVIRKTRKGIRNFILQPDLRWTLIYSFRRSQILS</sequence>
<keyword evidence="2" id="KW-1185">Reference proteome</keyword>
<gene>
    <name evidence="1" type="ORF">J1N35_021031</name>
</gene>
<evidence type="ECO:0000313" key="1">
    <source>
        <dbReference type="EMBL" id="KAH1081270.1"/>
    </source>
</evidence>
<name>A0A9D3VDU6_9ROSI</name>
<organism evidence="1 2">
    <name type="scientific">Gossypium stocksii</name>
    <dbReference type="NCBI Taxonomy" id="47602"/>
    <lineage>
        <taxon>Eukaryota</taxon>
        <taxon>Viridiplantae</taxon>
        <taxon>Streptophyta</taxon>
        <taxon>Embryophyta</taxon>
        <taxon>Tracheophyta</taxon>
        <taxon>Spermatophyta</taxon>
        <taxon>Magnoliopsida</taxon>
        <taxon>eudicotyledons</taxon>
        <taxon>Gunneridae</taxon>
        <taxon>Pentapetalae</taxon>
        <taxon>rosids</taxon>
        <taxon>malvids</taxon>
        <taxon>Malvales</taxon>
        <taxon>Malvaceae</taxon>
        <taxon>Malvoideae</taxon>
        <taxon>Gossypium</taxon>
    </lineage>
</organism>
<reference evidence="1 2" key="1">
    <citation type="journal article" date="2021" name="Plant Biotechnol. J.">
        <title>Multi-omics assisted identification of the key and species-specific regulatory components of drought-tolerant mechanisms in Gossypium stocksii.</title>
        <authorList>
            <person name="Yu D."/>
            <person name="Ke L."/>
            <person name="Zhang D."/>
            <person name="Wu Y."/>
            <person name="Sun Y."/>
            <person name="Mei J."/>
            <person name="Sun J."/>
            <person name="Sun Y."/>
        </authorList>
    </citation>
    <scope>NUCLEOTIDE SEQUENCE [LARGE SCALE GENOMIC DNA]</scope>
    <source>
        <strain evidence="2">cv. E1</strain>
        <tissue evidence="1">Leaf</tissue>
    </source>
</reference>
<dbReference type="EMBL" id="JAIQCV010000007">
    <property type="protein sequence ID" value="KAH1081270.1"/>
    <property type="molecule type" value="Genomic_DNA"/>
</dbReference>
<evidence type="ECO:0000313" key="2">
    <source>
        <dbReference type="Proteomes" id="UP000828251"/>
    </source>
</evidence>
<accession>A0A9D3VDU6</accession>
<protein>
    <submittedName>
        <fullName evidence="1">Uncharacterized protein</fullName>
    </submittedName>
</protein>